<dbReference type="AlphaFoldDB" id="A0A9X3RF58"/>
<evidence type="ECO:0000313" key="2">
    <source>
        <dbReference type="EMBL" id="MCZ9289654.1"/>
    </source>
</evidence>
<feature type="chain" id="PRO_5040983087" evidence="1">
    <location>
        <begin position="27"/>
        <end position="82"/>
    </location>
</feature>
<dbReference type="EMBL" id="JAKMUT010000004">
    <property type="protein sequence ID" value="MCZ9289654.1"/>
    <property type="molecule type" value="Genomic_DNA"/>
</dbReference>
<name>A0A9X3RF58_9CORY</name>
<keyword evidence="3" id="KW-1185">Reference proteome</keyword>
<keyword evidence="1" id="KW-0732">Signal</keyword>
<protein>
    <submittedName>
        <fullName evidence="2">Uncharacterized protein</fullName>
    </submittedName>
</protein>
<evidence type="ECO:0000256" key="1">
    <source>
        <dbReference type="SAM" id="SignalP"/>
    </source>
</evidence>
<reference evidence="2" key="1">
    <citation type="submission" date="2022-02" db="EMBL/GenBank/DDBJ databases">
        <title>Corynebacterium sp. from urogenital microbiome.</title>
        <authorList>
            <person name="Cappelli E.A."/>
            <person name="Ribeiro T.G."/>
            <person name="Peixe L."/>
        </authorList>
    </citation>
    <scope>NUCLEOTIDE SEQUENCE</scope>
    <source>
        <strain evidence="2">C8Ua_174</strain>
    </source>
</reference>
<dbReference type="RefSeq" id="WP_269944440.1">
    <property type="nucleotide sequence ID" value="NZ_JAKMUT010000004.1"/>
</dbReference>
<evidence type="ECO:0000313" key="3">
    <source>
        <dbReference type="Proteomes" id="UP001146469"/>
    </source>
</evidence>
<organism evidence="2 3">
    <name type="scientific">Corynebacterium evansiae</name>
    <dbReference type="NCBI Taxonomy" id="2913499"/>
    <lineage>
        <taxon>Bacteria</taxon>
        <taxon>Bacillati</taxon>
        <taxon>Actinomycetota</taxon>
        <taxon>Actinomycetes</taxon>
        <taxon>Mycobacteriales</taxon>
        <taxon>Corynebacteriaceae</taxon>
        <taxon>Corynebacterium</taxon>
    </lineage>
</organism>
<sequence>MKIRKPLAVGIAAASISAGVAAPAQAEATTPQTAQVAQAANPEPYNPITGSLRMAPVFLASPIVLPAVPLYGIWVRLNPGLG</sequence>
<gene>
    <name evidence="2" type="ORF">L8V00_05450</name>
</gene>
<dbReference type="Proteomes" id="UP001146469">
    <property type="component" value="Unassembled WGS sequence"/>
</dbReference>
<feature type="signal peptide" evidence="1">
    <location>
        <begin position="1"/>
        <end position="26"/>
    </location>
</feature>
<proteinExistence type="predicted"/>
<comment type="caution">
    <text evidence="2">The sequence shown here is derived from an EMBL/GenBank/DDBJ whole genome shotgun (WGS) entry which is preliminary data.</text>
</comment>
<accession>A0A9X3RF58</accession>